<dbReference type="InterPro" id="IPR024987">
    <property type="entry name" value="DUF3889"/>
</dbReference>
<dbReference type="Gene3D" id="3.10.450.390">
    <property type="entry name" value="Protein of unknown function DUF3889"/>
    <property type="match status" value="1"/>
</dbReference>
<comment type="caution">
    <text evidence="2">The sequence shown here is derived from an EMBL/GenBank/DDBJ whole genome shotgun (WGS) entry which is preliminary data.</text>
</comment>
<evidence type="ECO:0000313" key="3">
    <source>
        <dbReference type="Proteomes" id="UP001597227"/>
    </source>
</evidence>
<dbReference type="Pfam" id="PF13028">
    <property type="entry name" value="DUF3889"/>
    <property type="match status" value="1"/>
</dbReference>
<accession>A0ABW4MRT4</accession>
<feature type="signal peptide" evidence="1">
    <location>
        <begin position="1"/>
        <end position="24"/>
    </location>
</feature>
<feature type="chain" id="PRO_5046400993" evidence="1">
    <location>
        <begin position="25"/>
        <end position="118"/>
    </location>
</feature>
<evidence type="ECO:0000313" key="2">
    <source>
        <dbReference type="EMBL" id="MFD1780689.1"/>
    </source>
</evidence>
<evidence type="ECO:0000256" key="1">
    <source>
        <dbReference type="SAM" id="SignalP"/>
    </source>
</evidence>
<name>A0ABW4MRT4_9BACI</name>
<keyword evidence="3" id="KW-1185">Reference proteome</keyword>
<dbReference type="RefSeq" id="WP_388040446.1">
    <property type="nucleotide sequence ID" value="NZ_JBHUEK010000026.1"/>
</dbReference>
<protein>
    <submittedName>
        <fullName evidence="2">DUF3889 domain-containing protein</fullName>
    </submittedName>
</protein>
<reference evidence="3" key="1">
    <citation type="journal article" date="2019" name="Int. J. Syst. Evol. Microbiol.">
        <title>The Global Catalogue of Microorganisms (GCM) 10K type strain sequencing project: providing services to taxonomists for standard genome sequencing and annotation.</title>
        <authorList>
            <consortium name="The Broad Institute Genomics Platform"/>
            <consortium name="The Broad Institute Genome Sequencing Center for Infectious Disease"/>
            <person name="Wu L."/>
            <person name="Ma J."/>
        </authorList>
    </citation>
    <scope>NUCLEOTIDE SEQUENCE [LARGE SCALE GENOMIC DNA]</scope>
    <source>
        <strain evidence="3">CCUG 15531</strain>
    </source>
</reference>
<dbReference type="Proteomes" id="UP001597227">
    <property type="component" value="Unassembled WGS sequence"/>
</dbReference>
<gene>
    <name evidence="2" type="ORF">ACFSFW_18650</name>
</gene>
<sequence length="118" mass="13505">MTKRIFISIFCSMFLIVGGGIVSAQQKPPQKPPQQEQPLPTDYEKWGKIAIDVAKLNYPDSKISDYQYKGREELTDTQSKDTFELKVQTKDRTFTAKVMILFNPQTESLLSLSIEEVK</sequence>
<organism evidence="2 3">
    <name type="scientific">Fredinandcohnia salidurans</name>
    <dbReference type="NCBI Taxonomy" id="2595041"/>
    <lineage>
        <taxon>Bacteria</taxon>
        <taxon>Bacillati</taxon>
        <taxon>Bacillota</taxon>
        <taxon>Bacilli</taxon>
        <taxon>Bacillales</taxon>
        <taxon>Bacillaceae</taxon>
        <taxon>Fredinandcohnia</taxon>
    </lineage>
</organism>
<proteinExistence type="predicted"/>
<dbReference type="EMBL" id="JBHUEK010000026">
    <property type="protein sequence ID" value="MFD1780689.1"/>
    <property type="molecule type" value="Genomic_DNA"/>
</dbReference>
<keyword evidence="1" id="KW-0732">Signal</keyword>